<evidence type="ECO:0000256" key="18">
    <source>
        <dbReference type="ARBA" id="ARBA00048739"/>
    </source>
</evidence>
<comment type="catalytic activity">
    <reaction evidence="16">
        <text>lipoxin A4 + NAD(+) = 15-oxo-(5S,6R)-dihydroxy-(7E,9E,11Z,13E)-eicosatetraenoate + NADH + H(+)</text>
        <dbReference type="Rhea" id="RHEA:41572"/>
        <dbReference type="ChEBI" id="CHEBI:15378"/>
        <dbReference type="ChEBI" id="CHEBI:57540"/>
        <dbReference type="ChEBI" id="CHEBI:57945"/>
        <dbReference type="ChEBI" id="CHEBI:67026"/>
        <dbReference type="ChEBI" id="CHEBI:78311"/>
    </reaction>
    <physiologicalReaction direction="left-to-right" evidence="16">
        <dbReference type="Rhea" id="RHEA:41573"/>
    </physiologicalReaction>
</comment>
<comment type="catalytic activity">
    <reaction evidence="20">
        <text>(15S)-hydroxy-(5Z,8Z,11Z,13E)-eicosatetraenoate + NAD(+) = 15-oxo-(5Z,8Z,11Z,13E)-eicosatetraenoate + NADH + H(+)</text>
        <dbReference type="Rhea" id="RHEA:23260"/>
        <dbReference type="ChEBI" id="CHEBI:15378"/>
        <dbReference type="ChEBI" id="CHEBI:57409"/>
        <dbReference type="ChEBI" id="CHEBI:57410"/>
        <dbReference type="ChEBI" id="CHEBI:57540"/>
        <dbReference type="ChEBI" id="CHEBI:57945"/>
        <dbReference type="EC" id="1.1.1.232"/>
    </reaction>
    <physiologicalReaction direction="left-to-right" evidence="20">
        <dbReference type="Rhea" id="RHEA:23261"/>
    </physiologicalReaction>
</comment>
<evidence type="ECO:0000256" key="3">
    <source>
        <dbReference type="ARBA" id="ARBA00038968"/>
    </source>
</evidence>
<comment type="catalytic activity">
    <reaction evidence="21">
        <text>resolvin E1 + NAD(+) = 18-oxo-resolvin E1 + NADH + H(+)</text>
        <dbReference type="Rhea" id="RHEA:49244"/>
        <dbReference type="ChEBI" id="CHEBI:15378"/>
        <dbReference type="ChEBI" id="CHEBI:57540"/>
        <dbReference type="ChEBI" id="CHEBI:57945"/>
        <dbReference type="ChEBI" id="CHEBI:91000"/>
        <dbReference type="ChEBI" id="CHEBI:91001"/>
    </reaction>
    <physiologicalReaction direction="left-to-right" evidence="21">
        <dbReference type="Rhea" id="RHEA:49245"/>
    </physiologicalReaction>
</comment>
<dbReference type="InterPro" id="IPR002347">
    <property type="entry name" value="SDR_fam"/>
</dbReference>
<evidence type="ECO:0000256" key="17">
    <source>
        <dbReference type="ARBA" id="ARBA00048611"/>
    </source>
</evidence>
<dbReference type="AlphaFoldDB" id="C4WV45"/>
<comment type="catalytic activity">
    <reaction evidence="18">
        <text>prostaglandin E2 + NAD(+) = 15-oxoprostaglandin E2 + NADH + H(+)</text>
        <dbReference type="Rhea" id="RHEA:11876"/>
        <dbReference type="ChEBI" id="CHEBI:15378"/>
        <dbReference type="ChEBI" id="CHEBI:57400"/>
        <dbReference type="ChEBI" id="CHEBI:57540"/>
        <dbReference type="ChEBI" id="CHEBI:57945"/>
        <dbReference type="ChEBI" id="CHEBI:606564"/>
        <dbReference type="EC" id="1.1.1.141"/>
    </reaction>
    <physiologicalReaction direction="left-to-right" evidence="18">
        <dbReference type="Rhea" id="RHEA:11877"/>
    </physiologicalReaction>
</comment>
<evidence type="ECO:0000256" key="1">
    <source>
        <dbReference type="ARBA" id="ARBA00006484"/>
    </source>
</evidence>
<protein>
    <recommendedName>
        <fullName evidence="5">15-hydroxyprostaglandin dehydrogenase [NAD(+)]</fullName>
        <ecNumber evidence="3">1.1.1.141</ecNumber>
        <ecNumber evidence="4">1.1.1.232</ecNumber>
    </recommendedName>
    <alternativeName>
        <fullName evidence="7">Eicosanoid/docosanoid dehydrogenase [NAD(+)]</fullName>
    </alternativeName>
    <alternativeName>
        <fullName evidence="6">Prostaglandin dehydrogenase 1</fullName>
    </alternativeName>
</protein>
<comment type="catalytic activity">
    <reaction evidence="10">
        <text>resolvin D1 + NAD(+) = 8-oxoresolvin D1 + NADH + H(+)</text>
        <dbReference type="Rhea" id="RHEA:50124"/>
        <dbReference type="ChEBI" id="CHEBI:15378"/>
        <dbReference type="ChEBI" id="CHEBI:57540"/>
        <dbReference type="ChEBI" id="CHEBI:57945"/>
        <dbReference type="ChEBI" id="CHEBI:132079"/>
        <dbReference type="ChEBI" id="CHEBI:132080"/>
    </reaction>
    <physiologicalReaction direction="left-to-right" evidence="10">
        <dbReference type="Rhea" id="RHEA:50125"/>
    </physiologicalReaction>
</comment>
<dbReference type="EC" id="1.1.1.232" evidence="4"/>
<evidence type="ECO:0000256" key="9">
    <source>
        <dbReference type="ARBA" id="ARBA00047325"/>
    </source>
</evidence>
<dbReference type="PANTHER" id="PTHR44229:SF4">
    <property type="entry name" value="15-HYDROXYPROSTAGLANDIN DEHYDROGENASE [NAD(+)]"/>
    <property type="match status" value="1"/>
</dbReference>
<name>C4WV45_ACYPI</name>
<dbReference type="GO" id="GO:0016404">
    <property type="term" value="F:15-hydroxyprostaglandin dehydrogenase (NAD+) activity"/>
    <property type="evidence" value="ECO:0007669"/>
    <property type="project" value="UniProtKB-EC"/>
</dbReference>
<evidence type="ECO:0000256" key="11">
    <source>
        <dbReference type="ARBA" id="ARBA00048008"/>
    </source>
</evidence>
<dbReference type="GO" id="GO:0047034">
    <property type="term" value="F:15-hydroxyicosatetraenoate dehydrogenase activity"/>
    <property type="evidence" value="ECO:0007669"/>
    <property type="project" value="UniProtKB-EC"/>
</dbReference>
<gene>
    <name evidence="22" type="primary">ACYPI007317</name>
    <name evidence="23" type="synonym">100166445</name>
</gene>
<sequence>MAGLENKVALITAATSKIGYGYAKHLLQKGVKVALCDVNLEDCQSVAKEFDNAFGDGNTLALECAVANQTQLENAFISCINRFGRLDIVVNNTADMELDVSIDDRDEMNDAIMRVHYGGVVSGTLLAIKYMGAPNGGRGGTVVQTTCCGSATNNIVGYTKVIGVSLLKCSGACMVMGWVDHPTHGS</sequence>
<evidence type="ECO:0000256" key="6">
    <source>
        <dbReference type="ARBA" id="ARBA00041812"/>
    </source>
</evidence>
<dbReference type="PhylomeDB" id="C4WV45"/>
<evidence type="ECO:0000256" key="10">
    <source>
        <dbReference type="ARBA" id="ARBA00047672"/>
    </source>
</evidence>
<comment type="catalytic activity">
    <reaction evidence="14">
        <text>resolvin D1 + NAD(+) = 17-oxoresolvin D1 + NADH + H(+)</text>
        <dbReference type="Rhea" id="RHEA:50128"/>
        <dbReference type="ChEBI" id="CHEBI:15378"/>
        <dbReference type="ChEBI" id="CHEBI:57540"/>
        <dbReference type="ChEBI" id="CHEBI:57945"/>
        <dbReference type="ChEBI" id="CHEBI:132079"/>
        <dbReference type="ChEBI" id="CHEBI:132081"/>
    </reaction>
    <physiologicalReaction direction="left-to-right" evidence="14">
        <dbReference type="Rhea" id="RHEA:50129"/>
    </physiologicalReaction>
</comment>
<dbReference type="Pfam" id="PF00106">
    <property type="entry name" value="adh_short"/>
    <property type="match status" value="1"/>
</dbReference>
<evidence type="ECO:0000256" key="13">
    <source>
        <dbReference type="ARBA" id="ARBA00048144"/>
    </source>
</evidence>
<dbReference type="Proteomes" id="UP000007819">
    <property type="component" value="Chromosome A2"/>
</dbReference>
<evidence type="ECO:0000256" key="20">
    <source>
        <dbReference type="ARBA" id="ARBA00049151"/>
    </source>
</evidence>
<evidence type="ECO:0000256" key="2">
    <source>
        <dbReference type="ARBA" id="ARBA00023002"/>
    </source>
</evidence>
<reference evidence="24" key="2">
    <citation type="submission" date="2010-06" db="EMBL/GenBank/DDBJ databases">
        <authorList>
            <person name="Jiang H."/>
            <person name="Abraham K."/>
            <person name="Ali S."/>
            <person name="Alsbrooks S.L."/>
            <person name="Anim B.N."/>
            <person name="Anosike U.S."/>
            <person name="Attaway T."/>
            <person name="Bandaranaike D.P."/>
            <person name="Battles P.K."/>
            <person name="Bell S.N."/>
            <person name="Bell A.V."/>
            <person name="Beltran B."/>
            <person name="Bickham C."/>
            <person name="Bustamante Y."/>
            <person name="Caleb T."/>
            <person name="Canada A."/>
            <person name="Cardenas V."/>
            <person name="Carter K."/>
            <person name="Chacko J."/>
            <person name="Chandrabose M.N."/>
            <person name="Chavez D."/>
            <person name="Chavez A."/>
            <person name="Chen L."/>
            <person name="Chu H.-S."/>
            <person name="Claassen K.J."/>
            <person name="Cockrell R."/>
            <person name="Collins M."/>
            <person name="Cooper J.A."/>
            <person name="Cree A."/>
            <person name="Curry S.M."/>
            <person name="Da Y."/>
            <person name="Dao M.D."/>
            <person name="Das B."/>
            <person name="Davila M.-L."/>
            <person name="Davy-Carroll L."/>
            <person name="Denson S."/>
            <person name="Dinh H."/>
            <person name="Ebong V.E."/>
            <person name="Edwards J.R."/>
            <person name="Egan A."/>
            <person name="El-Daye J."/>
            <person name="Escobedo L."/>
            <person name="Fernandez S."/>
            <person name="Fernando P.R."/>
            <person name="Flagg N."/>
            <person name="Forbes L.D."/>
            <person name="Fowler R.G."/>
            <person name="Fu Q."/>
            <person name="Gabisi R.A."/>
            <person name="Ganer J."/>
            <person name="Garbino Pronczuk A."/>
            <person name="Garcia R.M."/>
            <person name="Garner T."/>
            <person name="Garrett T.E."/>
            <person name="Gonzalez D.A."/>
            <person name="Hamid H."/>
            <person name="Hawkins E.S."/>
            <person name="Hirani K."/>
            <person name="Hogues M.E."/>
            <person name="Hollins B."/>
            <person name="Hsiao C.-H."/>
            <person name="Jabil R."/>
            <person name="James M.L."/>
            <person name="Jhangiani S.N."/>
            <person name="Johnson B."/>
            <person name="Johnson Q."/>
            <person name="Joshi V."/>
            <person name="Kalu J.B."/>
            <person name="Kam C."/>
            <person name="Kashfia A."/>
            <person name="Keebler J."/>
            <person name="Kisamo H."/>
            <person name="Kovar C.L."/>
            <person name="Lago L.A."/>
            <person name="Lai C.-Y."/>
            <person name="Laidlaw J."/>
            <person name="Lara F."/>
            <person name="Le T.-K."/>
            <person name="Lee S.L."/>
            <person name="Legall F.H."/>
            <person name="Lemon S.J."/>
            <person name="Lewis L.R."/>
            <person name="Li B."/>
            <person name="Liu Y."/>
            <person name="Liu Y.-S."/>
            <person name="Lopez J."/>
            <person name="Lozado R.J."/>
            <person name="Lu J."/>
            <person name="Madu R.C."/>
            <person name="Maheshwari M."/>
            <person name="Maheshwari R."/>
            <person name="Malloy K."/>
            <person name="Martinez E."/>
            <person name="Mathew T."/>
            <person name="Mercado I.C."/>
            <person name="Mercado C."/>
            <person name="Meyer B."/>
            <person name="Montgomery K."/>
            <person name="Morgan M.B."/>
            <person name="Munidasa M."/>
            <person name="Nazareth L.V."/>
            <person name="Nelson J."/>
            <person name="Ng B.M."/>
            <person name="Nguyen N.B."/>
            <person name="Nguyen P.Q."/>
            <person name="Nguyen T."/>
            <person name="Obregon M."/>
            <person name="Okwuonu G.O."/>
            <person name="Onwere C.G."/>
            <person name="Orozco G."/>
            <person name="Parra A."/>
            <person name="Patel S."/>
            <person name="Patil S."/>
            <person name="Perez A."/>
            <person name="Perez Y."/>
            <person name="Pham C."/>
            <person name="Primus E.L."/>
            <person name="Pu L.-L."/>
            <person name="Puazo M."/>
            <person name="Qin X."/>
            <person name="Quiroz J.B."/>
            <person name="Reese J."/>
            <person name="Richards S."/>
            <person name="Rives C.M."/>
            <person name="Robberts R."/>
            <person name="Ruiz S.J."/>
            <person name="Ruiz M.J."/>
            <person name="Santibanez J."/>
            <person name="Schneider B.W."/>
            <person name="Sisson I."/>
            <person name="Smith M."/>
            <person name="Sodergren E."/>
            <person name="Song X.-Z."/>
            <person name="Song B.B."/>
            <person name="Summersgill H."/>
            <person name="Thelus R."/>
            <person name="Thornton R.D."/>
            <person name="Trejos Z.Y."/>
            <person name="Usmani K."/>
            <person name="Vattathil S."/>
            <person name="Villasana D."/>
            <person name="Walker D.L."/>
            <person name="Wang S."/>
            <person name="Wang K."/>
            <person name="White C.S."/>
            <person name="Williams A.C."/>
            <person name="Williamson J."/>
            <person name="Wilson K."/>
            <person name="Woghiren I.O."/>
            <person name="Woodworth J.R."/>
            <person name="Worley K.C."/>
            <person name="Wright R.A."/>
            <person name="Wu W."/>
            <person name="Young L."/>
            <person name="Zhang L."/>
            <person name="Zhang J."/>
            <person name="Zhu Y."/>
            <person name="Muzny D.M."/>
            <person name="Weinstock G."/>
            <person name="Gibbs R.A."/>
        </authorList>
    </citation>
    <scope>NUCLEOTIDE SEQUENCE [LARGE SCALE GENOMIC DNA]</scope>
    <source>
        <strain evidence="24">LSR1</strain>
    </source>
</reference>
<comment type="catalytic activity">
    <reaction evidence="19">
        <text>resolvin D2 + NAD(+) = 16-oxoresolvin D2 + NADH + H(+)</text>
        <dbReference type="Rhea" id="RHEA:53588"/>
        <dbReference type="ChEBI" id="CHEBI:15378"/>
        <dbReference type="ChEBI" id="CHEBI:57540"/>
        <dbReference type="ChEBI" id="CHEBI:57945"/>
        <dbReference type="ChEBI" id="CHEBI:133367"/>
        <dbReference type="ChEBI" id="CHEBI:137498"/>
    </reaction>
    <physiologicalReaction direction="left-to-right" evidence="19">
        <dbReference type="Rhea" id="RHEA:53589"/>
    </physiologicalReaction>
</comment>
<keyword evidence="2" id="KW-0560">Oxidoreductase</keyword>
<keyword evidence="24" id="KW-1185">Reference proteome</keyword>
<evidence type="ECO:0000256" key="19">
    <source>
        <dbReference type="ARBA" id="ARBA00048921"/>
    </source>
</evidence>
<evidence type="ECO:0000256" key="21">
    <source>
        <dbReference type="ARBA" id="ARBA00049188"/>
    </source>
</evidence>
<dbReference type="PANTHER" id="PTHR44229">
    <property type="entry name" value="15-HYDROXYPROSTAGLANDIN DEHYDROGENASE [NAD(+)]"/>
    <property type="match status" value="1"/>
</dbReference>
<organism evidence="22">
    <name type="scientific">Acyrthosiphon pisum</name>
    <name type="common">Pea aphid</name>
    <dbReference type="NCBI Taxonomy" id="7029"/>
    <lineage>
        <taxon>Eukaryota</taxon>
        <taxon>Metazoa</taxon>
        <taxon>Ecdysozoa</taxon>
        <taxon>Arthropoda</taxon>
        <taxon>Hexapoda</taxon>
        <taxon>Insecta</taxon>
        <taxon>Pterygota</taxon>
        <taxon>Neoptera</taxon>
        <taxon>Paraneoptera</taxon>
        <taxon>Hemiptera</taxon>
        <taxon>Sternorrhyncha</taxon>
        <taxon>Aphidomorpha</taxon>
        <taxon>Aphidoidea</taxon>
        <taxon>Aphididae</taxon>
        <taxon>Macrosiphini</taxon>
        <taxon>Acyrthosiphon</taxon>
    </lineage>
</organism>
<comment type="catalytic activity">
    <reaction evidence="11">
        <text>14-hydroxy-(4Z,7Z,10Z,12E,16Z,19Z)-docosahexaenoate + NAD(+) = 14-oxo-(4Z,7Z,10Z,12E,16Z,19Z)-docosahexaenoate + NADH + H(+)</text>
        <dbReference type="Rhea" id="RHEA:48952"/>
        <dbReference type="ChEBI" id="CHEBI:15378"/>
        <dbReference type="ChEBI" id="CHEBI:57540"/>
        <dbReference type="ChEBI" id="CHEBI:57945"/>
        <dbReference type="ChEBI" id="CHEBI:90866"/>
        <dbReference type="ChEBI" id="CHEBI:90867"/>
    </reaction>
    <physiologicalReaction direction="left-to-right" evidence="11">
        <dbReference type="Rhea" id="RHEA:48953"/>
    </physiologicalReaction>
</comment>
<comment type="catalytic activity">
    <reaction evidence="9">
        <text>prostaglandin E1 + NAD(+) = 15-oxoprostaglandin E1 + NADH + H(+)</text>
        <dbReference type="Rhea" id="RHEA:16477"/>
        <dbReference type="ChEBI" id="CHEBI:15378"/>
        <dbReference type="ChEBI" id="CHEBI:57397"/>
        <dbReference type="ChEBI" id="CHEBI:57401"/>
        <dbReference type="ChEBI" id="CHEBI:57540"/>
        <dbReference type="ChEBI" id="CHEBI:57945"/>
    </reaction>
    <physiologicalReaction direction="left-to-right" evidence="9">
        <dbReference type="Rhea" id="RHEA:16478"/>
    </physiologicalReaction>
</comment>
<proteinExistence type="evidence at transcript level"/>
<dbReference type="KEGG" id="api:100166445"/>
<evidence type="ECO:0000313" key="23">
    <source>
        <dbReference type="EnsemblMetazoa" id="NP_001191945.1"/>
    </source>
</evidence>
<evidence type="ECO:0000256" key="12">
    <source>
        <dbReference type="ARBA" id="ARBA00048140"/>
    </source>
</evidence>
<dbReference type="GO" id="GO:0005737">
    <property type="term" value="C:cytoplasm"/>
    <property type="evidence" value="ECO:0007669"/>
    <property type="project" value="TreeGrafter"/>
</dbReference>
<comment type="function">
    <text evidence="8">Catalyzes the NAD-dependent dehydrogenation (oxidation) of a broad array of hydroxylated polyunsaturated fatty acids (mainly eicosanoids and docosanoids, including prostaglandins, lipoxins and resolvins), yielding their corresponding keto (oxo) metabolites. Decreases the levels of the pro-proliferative prostaglandins such as prostaglandin E2 (whose activity is increased in cancer because of an increase in the expression of cyclooxygenase 2) and generates oxo-fatty acid products that can profoundly influence cell function by abrogating pro-inflammatory cytokine expression. Converts resolvins E1, D1 and D2 to their oxo products, which represents a mode of resolvin inactivation. Resolvin E1 plays important roles during the resolution phase of acute inflammation, while resolvins D1 and D2 have a unique role in obesity-induced adipose inflammation.</text>
</comment>
<dbReference type="OrthoDB" id="417891at2759"/>
<dbReference type="EnsemblMetazoa" id="NM_001205016.1">
    <property type="protein sequence ID" value="NP_001191945.1"/>
    <property type="gene ID" value="LOC100166445"/>
</dbReference>
<comment type="catalytic activity">
    <reaction evidence="17">
        <text>prostaglandin A1 + NAD(+) = 15-oxo-prostaglandin A1 + NADH + H(+)</text>
        <dbReference type="Rhea" id="RHEA:41263"/>
        <dbReference type="ChEBI" id="CHEBI:15378"/>
        <dbReference type="ChEBI" id="CHEBI:57398"/>
        <dbReference type="ChEBI" id="CHEBI:57540"/>
        <dbReference type="ChEBI" id="CHEBI:57945"/>
        <dbReference type="ChEBI" id="CHEBI:85072"/>
    </reaction>
    <physiologicalReaction direction="left-to-right" evidence="17">
        <dbReference type="Rhea" id="RHEA:41264"/>
    </physiologicalReaction>
</comment>
<evidence type="ECO:0000256" key="4">
    <source>
        <dbReference type="ARBA" id="ARBA00039060"/>
    </source>
</evidence>
<dbReference type="EC" id="1.1.1.141" evidence="3"/>
<dbReference type="EMBL" id="AK341351">
    <property type="protein sequence ID" value="BAH71765.1"/>
    <property type="molecule type" value="mRNA"/>
</dbReference>
<evidence type="ECO:0000256" key="7">
    <source>
        <dbReference type="ARBA" id="ARBA00042026"/>
    </source>
</evidence>
<evidence type="ECO:0000256" key="8">
    <source>
        <dbReference type="ARBA" id="ARBA00045705"/>
    </source>
</evidence>
<evidence type="ECO:0000256" key="14">
    <source>
        <dbReference type="ARBA" id="ARBA00048170"/>
    </source>
</evidence>
<evidence type="ECO:0000256" key="15">
    <source>
        <dbReference type="ARBA" id="ARBA00048393"/>
    </source>
</evidence>
<comment type="catalytic activity">
    <reaction evidence="13">
        <text>(11R)-hydroxy-(5Z,8Z,12E,14Z)-eicosatetraenoate + NAD(+) = 11-oxo-(5Z,8Z,12E,14Z)-eicosatetraenoate + NADH + H(+)</text>
        <dbReference type="Rhea" id="RHEA:48640"/>
        <dbReference type="ChEBI" id="CHEBI:15378"/>
        <dbReference type="ChEBI" id="CHEBI:57540"/>
        <dbReference type="ChEBI" id="CHEBI:57945"/>
        <dbReference type="ChEBI" id="CHEBI:78836"/>
        <dbReference type="ChEBI" id="CHEBI:90697"/>
    </reaction>
    <physiologicalReaction direction="left-to-right" evidence="13">
        <dbReference type="Rhea" id="RHEA:48641"/>
    </physiologicalReaction>
</comment>
<dbReference type="InterPro" id="IPR036291">
    <property type="entry name" value="NAD(P)-bd_dom_sf"/>
</dbReference>
<evidence type="ECO:0000256" key="5">
    <source>
        <dbReference type="ARBA" id="ARBA00040276"/>
    </source>
</evidence>
<comment type="catalytic activity">
    <reaction evidence="12">
        <text>15-oxo-(5S,6R)-dihydroxy-(7E,9E,11Z)-eicosatrienoate + NADH + H(+) = (5S,6R,15S)-trihydroxy-(7E,9E,11Z)-eicosatrienoate + NAD(+)</text>
        <dbReference type="Rhea" id="RHEA:41596"/>
        <dbReference type="ChEBI" id="CHEBI:15378"/>
        <dbReference type="ChEBI" id="CHEBI:57540"/>
        <dbReference type="ChEBI" id="CHEBI:57945"/>
        <dbReference type="ChEBI" id="CHEBI:78325"/>
        <dbReference type="ChEBI" id="CHEBI:78329"/>
    </reaction>
    <physiologicalReaction direction="left-to-right" evidence="12">
        <dbReference type="Rhea" id="RHEA:41597"/>
    </physiologicalReaction>
</comment>
<comment type="similarity">
    <text evidence="1">Belongs to the short-chain dehydrogenases/reductases (SDR) family.</text>
</comment>
<accession>C4WV45</accession>
<evidence type="ECO:0000313" key="22">
    <source>
        <dbReference type="EMBL" id="BAH71765.1"/>
    </source>
</evidence>
<reference evidence="23" key="3">
    <citation type="submission" date="2022-06" db="UniProtKB">
        <authorList>
            <consortium name="EnsemblMetazoa"/>
        </authorList>
    </citation>
    <scope>IDENTIFICATION</scope>
</reference>
<comment type="catalytic activity">
    <reaction evidence="15">
        <text>resolvin D2 + NAD(+) = 7-oxoresolvin D2 + NADH + H(+)</text>
        <dbReference type="Rhea" id="RHEA:53584"/>
        <dbReference type="ChEBI" id="CHEBI:15378"/>
        <dbReference type="ChEBI" id="CHEBI:57540"/>
        <dbReference type="ChEBI" id="CHEBI:57945"/>
        <dbReference type="ChEBI" id="CHEBI:133367"/>
        <dbReference type="ChEBI" id="CHEBI:137497"/>
    </reaction>
    <physiologicalReaction direction="left-to-right" evidence="15">
        <dbReference type="Rhea" id="RHEA:53585"/>
    </physiologicalReaction>
</comment>
<reference evidence="22" key="1">
    <citation type="submission" date="2009-06" db="EMBL/GenBank/DDBJ databases">
        <title>A full-length cDNA resource of the pea aphid, Acyrthosiphon pisum.</title>
        <authorList>
            <person name="Shigenobu S."/>
            <person name="Nakabachi A."/>
            <person name="Richards S."/>
        </authorList>
    </citation>
    <scope>NUCLEOTIDE SEQUENCE</scope>
    <source>
        <strain evidence="22">LSR1</strain>
        <tissue evidence="22">Whole body</tissue>
    </source>
</reference>
<evidence type="ECO:0000256" key="16">
    <source>
        <dbReference type="ARBA" id="ARBA00048535"/>
    </source>
</evidence>
<evidence type="ECO:0000313" key="24">
    <source>
        <dbReference type="Proteomes" id="UP000007819"/>
    </source>
</evidence>
<dbReference type="Gene3D" id="3.40.50.720">
    <property type="entry name" value="NAD(P)-binding Rossmann-like Domain"/>
    <property type="match status" value="1"/>
</dbReference>
<dbReference type="SUPFAM" id="SSF51735">
    <property type="entry name" value="NAD(P)-binding Rossmann-fold domains"/>
    <property type="match status" value="1"/>
</dbReference>